<dbReference type="FunFam" id="1.20.1250.20:FF:000003">
    <property type="entry name" value="Solute carrier family 17 member 3"/>
    <property type="match status" value="1"/>
</dbReference>
<evidence type="ECO:0000256" key="2">
    <source>
        <dbReference type="ARBA" id="ARBA00022448"/>
    </source>
</evidence>
<comment type="subcellular location">
    <subcellularLocation>
        <location evidence="1">Membrane</location>
        <topology evidence="1">Multi-pass membrane protein</topology>
    </subcellularLocation>
</comment>
<dbReference type="OrthoDB" id="2985014at2759"/>
<dbReference type="Proteomes" id="UP000271974">
    <property type="component" value="Unassembled WGS sequence"/>
</dbReference>
<keyword evidence="6 7" id="KW-0472">Membrane</keyword>
<feature type="transmembrane region" description="Helical" evidence="7">
    <location>
        <begin position="53"/>
        <end position="77"/>
    </location>
</feature>
<dbReference type="GO" id="GO:0015293">
    <property type="term" value="F:symporter activity"/>
    <property type="evidence" value="ECO:0007669"/>
    <property type="project" value="UniProtKB-KW"/>
</dbReference>
<dbReference type="STRING" id="188477.A0A433U2V4"/>
<feature type="chain" id="PRO_5019512232" description="Major facilitator superfamily (MFS) profile domain-containing protein" evidence="8">
    <location>
        <begin position="19"/>
        <end position="315"/>
    </location>
</feature>
<evidence type="ECO:0000256" key="5">
    <source>
        <dbReference type="ARBA" id="ARBA00022989"/>
    </source>
</evidence>
<keyword evidence="4" id="KW-0769">Symport</keyword>
<feature type="non-terminal residue" evidence="9">
    <location>
        <position position="1"/>
    </location>
</feature>
<proteinExistence type="predicted"/>
<evidence type="ECO:0008006" key="11">
    <source>
        <dbReference type="Google" id="ProtNLM"/>
    </source>
</evidence>
<feature type="transmembrane region" description="Helical" evidence="7">
    <location>
        <begin position="159"/>
        <end position="177"/>
    </location>
</feature>
<dbReference type="GO" id="GO:0016020">
    <property type="term" value="C:membrane"/>
    <property type="evidence" value="ECO:0007669"/>
    <property type="project" value="UniProtKB-SubCell"/>
</dbReference>
<keyword evidence="2" id="KW-0813">Transport</keyword>
<keyword evidence="10" id="KW-1185">Reference proteome</keyword>
<dbReference type="EMBL" id="RQTK01000092">
    <property type="protein sequence ID" value="RUS88152.1"/>
    <property type="molecule type" value="Genomic_DNA"/>
</dbReference>
<dbReference type="InterPro" id="IPR050382">
    <property type="entry name" value="MFS_Na/Anion_cotransporter"/>
</dbReference>
<evidence type="ECO:0000256" key="8">
    <source>
        <dbReference type="SAM" id="SignalP"/>
    </source>
</evidence>
<dbReference type="InterPro" id="IPR011701">
    <property type="entry name" value="MFS"/>
</dbReference>
<feature type="transmembrane region" description="Helical" evidence="7">
    <location>
        <begin position="189"/>
        <end position="214"/>
    </location>
</feature>
<dbReference type="InterPro" id="IPR036259">
    <property type="entry name" value="MFS_trans_sf"/>
</dbReference>
<keyword evidence="5 7" id="KW-1133">Transmembrane helix</keyword>
<dbReference type="AlphaFoldDB" id="A0A433U2V4"/>
<comment type="caution">
    <text evidence="9">The sequence shown here is derived from an EMBL/GenBank/DDBJ whole genome shotgun (WGS) entry which is preliminary data.</text>
</comment>
<protein>
    <recommendedName>
        <fullName evidence="11">Major facilitator superfamily (MFS) profile domain-containing protein</fullName>
    </recommendedName>
</protein>
<evidence type="ECO:0000256" key="1">
    <source>
        <dbReference type="ARBA" id="ARBA00004141"/>
    </source>
</evidence>
<name>A0A433U2V4_ELYCH</name>
<evidence type="ECO:0000313" key="9">
    <source>
        <dbReference type="EMBL" id="RUS88152.1"/>
    </source>
</evidence>
<keyword evidence="8" id="KW-0732">Signal</keyword>
<organism evidence="9 10">
    <name type="scientific">Elysia chlorotica</name>
    <name type="common">Eastern emerald elysia</name>
    <name type="synonym">Sea slug</name>
    <dbReference type="NCBI Taxonomy" id="188477"/>
    <lineage>
        <taxon>Eukaryota</taxon>
        <taxon>Metazoa</taxon>
        <taxon>Spiralia</taxon>
        <taxon>Lophotrochozoa</taxon>
        <taxon>Mollusca</taxon>
        <taxon>Gastropoda</taxon>
        <taxon>Heterobranchia</taxon>
        <taxon>Euthyneura</taxon>
        <taxon>Panpulmonata</taxon>
        <taxon>Sacoglossa</taxon>
        <taxon>Placobranchoidea</taxon>
        <taxon>Plakobranchidae</taxon>
        <taxon>Elysia</taxon>
    </lineage>
</organism>
<dbReference type="SUPFAM" id="SSF103473">
    <property type="entry name" value="MFS general substrate transporter"/>
    <property type="match status" value="1"/>
</dbReference>
<dbReference type="PANTHER" id="PTHR11662:SF456">
    <property type="entry name" value="VESICULAR GLUTAMATE TRANSPORTER, ISOFORM A"/>
    <property type="match status" value="1"/>
</dbReference>
<evidence type="ECO:0000256" key="6">
    <source>
        <dbReference type="ARBA" id="ARBA00023136"/>
    </source>
</evidence>
<evidence type="ECO:0000256" key="3">
    <source>
        <dbReference type="ARBA" id="ARBA00022692"/>
    </source>
</evidence>
<keyword evidence="3 7" id="KW-0812">Transmembrane</keyword>
<feature type="transmembrane region" description="Helical" evidence="7">
    <location>
        <begin position="226"/>
        <end position="244"/>
    </location>
</feature>
<feature type="transmembrane region" description="Helical" evidence="7">
    <location>
        <begin position="137"/>
        <end position="153"/>
    </location>
</feature>
<feature type="transmembrane region" description="Helical" evidence="7">
    <location>
        <begin position="97"/>
        <end position="117"/>
    </location>
</feature>
<reference evidence="9 10" key="1">
    <citation type="submission" date="2019-01" db="EMBL/GenBank/DDBJ databases">
        <title>A draft genome assembly of the solar-powered sea slug Elysia chlorotica.</title>
        <authorList>
            <person name="Cai H."/>
            <person name="Li Q."/>
            <person name="Fang X."/>
            <person name="Li J."/>
            <person name="Curtis N.E."/>
            <person name="Altenburger A."/>
            <person name="Shibata T."/>
            <person name="Feng M."/>
            <person name="Maeda T."/>
            <person name="Schwartz J.A."/>
            <person name="Shigenobu S."/>
            <person name="Lundholm N."/>
            <person name="Nishiyama T."/>
            <person name="Yang H."/>
            <person name="Hasebe M."/>
            <person name="Li S."/>
            <person name="Pierce S.K."/>
            <person name="Wang J."/>
        </authorList>
    </citation>
    <scope>NUCLEOTIDE SEQUENCE [LARGE SCALE GENOMIC DNA]</scope>
    <source>
        <strain evidence="9">EC2010</strain>
        <tissue evidence="9">Whole organism of an adult</tissue>
    </source>
</reference>
<evidence type="ECO:0000256" key="4">
    <source>
        <dbReference type="ARBA" id="ARBA00022847"/>
    </source>
</evidence>
<dbReference type="Pfam" id="PF07690">
    <property type="entry name" value="MFS_1"/>
    <property type="match status" value="1"/>
</dbReference>
<accession>A0A433U2V4</accession>
<evidence type="ECO:0000313" key="10">
    <source>
        <dbReference type="Proteomes" id="UP000271974"/>
    </source>
</evidence>
<feature type="signal peptide" evidence="8">
    <location>
        <begin position="1"/>
        <end position="18"/>
    </location>
</feature>
<sequence length="315" mass="34566">VAWAFVWLLVVYPSPEQATIGDSERELLREQLEAAQNRATQSTSIFELPWKKFFTSLPVMAIWVGSFCRNFIFAMLISEVPQYFKDSYGLPTATIGVLSAAPHVCMVIFMSFGSVFFDKLIQKQLLSVTWTRKLAQFIGYGVQGGCTLAIAFIDDYKQAFILLCVGAAFSAFAISGFQTNPLDLAPQYAGPLTGIVRTGMLGAVVSTSLASLLPGRSRTLESWQKMFMIGGILHLAGAVFYLLFASGERQSWAKDPTAGQPRAEDIPREVYNGHFADEPRRSEAEPLLRSVESVTHGGIKPASHRYGGLMNGSVN</sequence>
<dbReference type="Gene3D" id="1.20.1250.20">
    <property type="entry name" value="MFS general substrate transporter like domains"/>
    <property type="match status" value="1"/>
</dbReference>
<evidence type="ECO:0000256" key="7">
    <source>
        <dbReference type="SAM" id="Phobius"/>
    </source>
</evidence>
<dbReference type="PANTHER" id="PTHR11662">
    <property type="entry name" value="SOLUTE CARRIER FAMILY 17"/>
    <property type="match status" value="1"/>
</dbReference>
<gene>
    <name evidence="9" type="ORF">EGW08_004114</name>
</gene>